<organism evidence="2 3">
    <name type="scientific">Elysia chlorotica</name>
    <name type="common">Eastern emerald elysia</name>
    <name type="synonym">Sea slug</name>
    <dbReference type="NCBI Taxonomy" id="188477"/>
    <lineage>
        <taxon>Eukaryota</taxon>
        <taxon>Metazoa</taxon>
        <taxon>Spiralia</taxon>
        <taxon>Lophotrochozoa</taxon>
        <taxon>Mollusca</taxon>
        <taxon>Gastropoda</taxon>
        <taxon>Heterobranchia</taxon>
        <taxon>Euthyneura</taxon>
        <taxon>Panpulmonata</taxon>
        <taxon>Sacoglossa</taxon>
        <taxon>Placobranchoidea</taxon>
        <taxon>Plakobranchidae</taxon>
        <taxon>Elysia</taxon>
    </lineage>
</organism>
<gene>
    <name evidence="2" type="ORF">EGW08_008037</name>
</gene>
<evidence type="ECO:0000313" key="3">
    <source>
        <dbReference type="Proteomes" id="UP000271974"/>
    </source>
</evidence>
<dbReference type="OrthoDB" id="6145148at2759"/>
<evidence type="ECO:0000313" key="2">
    <source>
        <dbReference type="EMBL" id="RUS84197.1"/>
    </source>
</evidence>
<keyword evidence="3" id="KW-1185">Reference proteome</keyword>
<proteinExistence type="predicted"/>
<dbReference type="EMBL" id="RQTK01000214">
    <property type="protein sequence ID" value="RUS84197.1"/>
    <property type="molecule type" value="Genomic_DNA"/>
</dbReference>
<reference evidence="2 3" key="1">
    <citation type="submission" date="2019-01" db="EMBL/GenBank/DDBJ databases">
        <title>A draft genome assembly of the solar-powered sea slug Elysia chlorotica.</title>
        <authorList>
            <person name="Cai H."/>
            <person name="Li Q."/>
            <person name="Fang X."/>
            <person name="Li J."/>
            <person name="Curtis N.E."/>
            <person name="Altenburger A."/>
            <person name="Shibata T."/>
            <person name="Feng M."/>
            <person name="Maeda T."/>
            <person name="Schwartz J.A."/>
            <person name="Shigenobu S."/>
            <person name="Lundholm N."/>
            <person name="Nishiyama T."/>
            <person name="Yang H."/>
            <person name="Hasebe M."/>
            <person name="Li S."/>
            <person name="Pierce S.K."/>
            <person name="Wang J."/>
        </authorList>
    </citation>
    <scope>NUCLEOTIDE SEQUENCE [LARGE SCALE GENOMIC DNA]</scope>
    <source>
        <strain evidence="2">EC2010</strain>
        <tissue evidence="2">Whole organism of an adult</tissue>
    </source>
</reference>
<feature type="compositionally biased region" description="Polar residues" evidence="1">
    <location>
        <begin position="376"/>
        <end position="393"/>
    </location>
</feature>
<comment type="caution">
    <text evidence="2">The sequence shown here is derived from an EMBL/GenBank/DDBJ whole genome shotgun (WGS) entry which is preliminary data.</text>
</comment>
<sequence>MHRFFFVLHQAFGPGIMFCEHYVKAVVLIALVSALSLLADGKASGWYERYIKFYNETLPSSPELQALWSQHLQKYHKHQVRDSEKGCEQVPHSELCLPYTVPMARKRAFIRRENENPKVEDSEGKLATRPEDIVCIVSTDFEDKFVDKEKDITPPFQGTAKPLVKEITTEEIRKSFNSLSNNKSPSDDNINGKLLKYGMPLLDKTIAAIYNTAFEKHENLDVNGGVLIAIQKPGKKKEYLSKNQSGFRPERTTADVIWTHRWLAAKTLKEDTTITISGIDMSAAFDAINRRHLLEVVKRIVDEGSETLEGINITDREGCRSDTDEELGRDTAISQLLIGYIVDGPQDGCLTILCAATHETGWGYHDSCLSRSHYTDTNPTSGDCNSQDSNSGPFASEADVLPLGHRAPSEDLVKDWLTSNRSIESLESRTDLAWETDFDTLGMPSRTGCSDLKDSLDPVRDLDRDLDSDR</sequence>
<protein>
    <recommendedName>
        <fullName evidence="4">Reverse transcriptase domain-containing protein</fullName>
    </recommendedName>
</protein>
<dbReference type="Proteomes" id="UP000271974">
    <property type="component" value="Unassembled WGS sequence"/>
</dbReference>
<evidence type="ECO:0000256" key="1">
    <source>
        <dbReference type="SAM" id="MobiDB-lite"/>
    </source>
</evidence>
<feature type="region of interest" description="Disordered" evidence="1">
    <location>
        <begin position="443"/>
        <end position="470"/>
    </location>
</feature>
<name>A0A3S0ZRK2_ELYCH</name>
<accession>A0A3S0ZRK2</accession>
<dbReference type="AlphaFoldDB" id="A0A3S0ZRK2"/>
<feature type="compositionally biased region" description="Basic and acidic residues" evidence="1">
    <location>
        <begin position="451"/>
        <end position="470"/>
    </location>
</feature>
<evidence type="ECO:0008006" key="4">
    <source>
        <dbReference type="Google" id="ProtNLM"/>
    </source>
</evidence>
<feature type="region of interest" description="Disordered" evidence="1">
    <location>
        <begin position="376"/>
        <end position="399"/>
    </location>
</feature>